<keyword evidence="5" id="KW-0547">Nucleotide-binding</keyword>
<dbReference type="Proteomes" id="UP000419743">
    <property type="component" value="Unassembled WGS sequence"/>
</dbReference>
<evidence type="ECO:0000256" key="1">
    <source>
        <dbReference type="ARBA" id="ARBA00000085"/>
    </source>
</evidence>
<keyword evidence="8" id="KW-0902">Two-component regulatory system</keyword>
<evidence type="ECO:0000256" key="9">
    <source>
        <dbReference type="SAM" id="Phobius"/>
    </source>
</evidence>
<evidence type="ECO:0000313" key="12">
    <source>
        <dbReference type="Proteomes" id="UP000419743"/>
    </source>
</evidence>
<dbReference type="GO" id="GO:0005524">
    <property type="term" value="F:ATP binding"/>
    <property type="evidence" value="ECO:0007669"/>
    <property type="project" value="UniProtKB-KW"/>
</dbReference>
<evidence type="ECO:0000256" key="7">
    <source>
        <dbReference type="ARBA" id="ARBA00022840"/>
    </source>
</evidence>
<keyword evidence="7" id="KW-0067">ATP-binding</keyword>
<feature type="transmembrane region" description="Helical" evidence="9">
    <location>
        <begin position="29"/>
        <end position="46"/>
    </location>
</feature>
<keyword evidence="12" id="KW-1185">Reference proteome</keyword>
<dbReference type="InterPro" id="IPR011712">
    <property type="entry name" value="Sig_transdc_His_kin_sub3_dim/P"/>
</dbReference>
<keyword evidence="6 11" id="KW-0418">Kinase</keyword>
<gene>
    <name evidence="11" type="primary">desK_9</name>
    <name evidence="11" type="ORF">HALOF300_04034</name>
</gene>
<evidence type="ECO:0000313" key="11">
    <source>
        <dbReference type="EMBL" id="VZO39338.1"/>
    </source>
</evidence>
<organism evidence="11 12">
    <name type="scientific">Occultella aeris</name>
    <dbReference type="NCBI Taxonomy" id="2761496"/>
    <lineage>
        <taxon>Bacteria</taxon>
        <taxon>Bacillati</taxon>
        <taxon>Actinomycetota</taxon>
        <taxon>Actinomycetes</taxon>
        <taxon>Micrococcales</taxon>
        <taxon>Ruaniaceae</taxon>
        <taxon>Occultella</taxon>
    </lineage>
</organism>
<dbReference type="GO" id="GO:0046983">
    <property type="term" value="F:protein dimerization activity"/>
    <property type="evidence" value="ECO:0007669"/>
    <property type="project" value="InterPro"/>
</dbReference>
<keyword evidence="4 11" id="KW-0808">Transferase</keyword>
<keyword evidence="9" id="KW-0812">Transmembrane</keyword>
<dbReference type="GO" id="GO:0016020">
    <property type="term" value="C:membrane"/>
    <property type="evidence" value="ECO:0007669"/>
    <property type="project" value="InterPro"/>
</dbReference>
<dbReference type="InterPro" id="IPR036890">
    <property type="entry name" value="HATPase_C_sf"/>
</dbReference>
<dbReference type="EC" id="2.7.13.3" evidence="2"/>
<evidence type="ECO:0000256" key="8">
    <source>
        <dbReference type="ARBA" id="ARBA00023012"/>
    </source>
</evidence>
<evidence type="ECO:0000256" key="2">
    <source>
        <dbReference type="ARBA" id="ARBA00012438"/>
    </source>
</evidence>
<dbReference type="EMBL" id="CACRYJ010000058">
    <property type="protein sequence ID" value="VZO39338.1"/>
    <property type="molecule type" value="Genomic_DNA"/>
</dbReference>
<evidence type="ECO:0000259" key="10">
    <source>
        <dbReference type="Pfam" id="PF07730"/>
    </source>
</evidence>
<reference evidence="11 12" key="1">
    <citation type="submission" date="2019-11" db="EMBL/GenBank/DDBJ databases">
        <authorList>
            <person name="Criscuolo A."/>
        </authorList>
    </citation>
    <scope>NUCLEOTIDE SEQUENCE [LARGE SCALE GENOMIC DNA]</scope>
    <source>
        <strain evidence="11">CIP111667</strain>
    </source>
</reference>
<name>A0A7M4DPF2_9MICO</name>
<keyword evidence="9" id="KW-0472">Membrane</keyword>
<dbReference type="Gene3D" id="3.30.565.10">
    <property type="entry name" value="Histidine kinase-like ATPase, C-terminal domain"/>
    <property type="match status" value="1"/>
</dbReference>
<dbReference type="PANTHER" id="PTHR24421">
    <property type="entry name" value="NITRATE/NITRITE SENSOR PROTEIN NARX-RELATED"/>
    <property type="match status" value="1"/>
</dbReference>
<accession>A0A7M4DPF2</accession>
<dbReference type="Gene3D" id="1.20.5.1930">
    <property type="match status" value="1"/>
</dbReference>
<evidence type="ECO:0000256" key="4">
    <source>
        <dbReference type="ARBA" id="ARBA00022679"/>
    </source>
</evidence>
<keyword evidence="3" id="KW-0597">Phosphoprotein</keyword>
<keyword evidence="9" id="KW-1133">Transmembrane helix</keyword>
<evidence type="ECO:0000256" key="5">
    <source>
        <dbReference type="ARBA" id="ARBA00022741"/>
    </source>
</evidence>
<protein>
    <recommendedName>
        <fullName evidence="2">histidine kinase</fullName>
        <ecNumber evidence="2">2.7.13.3</ecNumber>
    </recommendedName>
</protein>
<proteinExistence type="predicted"/>
<dbReference type="Pfam" id="PF07730">
    <property type="entry name" value="HisKA_3"/>
    <property type="match status" value="1"/>
</dbReference>
<dbReference type="GO" id="GO:0000155">
    <property type="term" value="F:phosphorelay sensor kinase activity"/>
    <property type="evidence" value="ECO:0007669"/>
    <property type="project" value="InterPro"/>
</dbReference>
<evidence type="ECO:0000256" key="3">
    <source>
        <dbReference type="ARBA" id="ARBA00022553"/>
    </source>
</evidence>
<evidence type="ECO:0000256" key="6">
    <source>
        <dbReference type="ARBA" id="ARBA00022777"/>
    </source>
</evidence>
<dbReference type="InterPro" id="IPR050482">
    <property type="entry name" value="Sensor_HK_TwoCompSys"/>
</dbReference>
<comment type="catalytic activity">
    <reaction evidence="1">
        <text>ATP + protein L-histidine = ADP + protein N-phospho-L-histidine.</text>
        <dbReference type="EC" id="2.7.13.3"/>
    </reaction>
</comment>
<feature type="transmembrane region" description="Helical" evidence="9">
    <location>
        <begin position="58"/>
        <end position="76"/>
    </location>
</feature>
<feature type="domain" description="Signal transduction histidine kinase subgroup 3 dimerisation and phosphoacceptor" evidence="10">
    <location>
        <begin position="196"/>
        <end position="266"/>
    </location>
</feature>
<comment type="caution">
    <text evidence="11">The sequence shown here is derived from an EMBL/GenBank/DDBJ whole genome shotgun (WGS) entry which is preliminary data.</text>
</comment>
<feature type="transmembrane region" description="Helical" evidence="9">
    <location>
        <begin position="141"/>
        <end position="163"/>
    </location>
</feature>
<dbReference type="SUPFAM" id="SSF55874">
    <property type="entry name" value="ATPase domain of HSP90 chaperone/DNA topoisomerase II/histidine kinase"/>
    <property type="match status" value="1"/>
</dbReference>
<sequence>MPPAQSTTPTWRRLAARLSPAAGRSTGDLVADSALFVVALASWGYNGIPGVHPQIEGWWWPVDWVLGAVACVLLWWTRRFPLVVGAIMIIPGALAITAGFPVLASVYRMGLFGRRWPALALTGAHIATALPYHAVVPIPGLPWAVWIIMIPLLYLLCLCLGLLRRSRREVIAGLRENVDRERERYEERLANARRDERERIAREMHDVLAHRLSLLSVHAGALEYRATSPTPPDLAEIRAATGIIRSNAAAAVEDLRELLGLLRSDDALTTAVPQPHLADLEQLITEATAVGQQVDYVSDARPAAIRDSSQRTLYRIVQEALTNARKHAPHAPVTVRIRQTDRTVEVTVANAVPPGVTGLDLPPPGNGLTGLDERVRIDDGCFEANIEDGTFRLWAQLPLEAR</sequence>
<dbReference type="CDD" id="cd16917">
    <property type="entry name" value="HATPase_UhpB-NarQ-NarX-like"/>
    <property type="match status" value="1"/>
</dbReference>
<dbReference type="RefSeq" id="WP_156742656.1">
    <property type="nucleotide sequence ID" value="NZ_CACRYJ010000058.1"/>
</dbReference>
<dbReference type="PANTHER" id="PTHR24421:SF10">
    <property type="entry name" value="NITRATE_NITRITE SENSOR PROTEIN NARQ"/>
    <property type="match status" value="1"/>
</dbReference>
<dbReference type="AlphaFoldDB" id="A0A7M4DPF2"/>
<feature type="transmembrane region" description="Helical" evidence="9">
    <location>
        <begin position="82"/>
        <end position="104"/>
    </location>
</feature>